<dbReference type="EMBL" id="JADBJN010000004">
    <property type="protein sequence ID" value="KAG5667708.1"/>
    <property type="molecule type" value="Genomic_DNA"/>
</dbReference>
<gene>
    <name evidence="1" type="ORF">PVAND_015679</name>
</gene>
<proteinExistence type="predicted"/>
<evidence type="ECO:0000313" key="1">
    <source>
        <dbReference type="EMBL" id="KAG5667708.1"/>
    </source>
</evidence>
<name>A0A9J6BCZ2_POLVA</name>
<organism evidence="1 2">
    <name type="scientific">Polypedilum vanderplanki</name>
    <name type="common">Sleeping chironomid midge</name>
    <dbReference type="NCBI Taxonomy" id="319348"/>
    <lineage>
        <taxon>Eukaryota</taxon>
        <taxon>Metazoa</taxon>
        <taxon>Ecdysozoa</taxon>
        <taxon>Arthropoda</taxon>
        <taxon>Hexapoda</taxon>
        <taxon>Insecta</taxon>
        <taxon>Pterygota</taxon>
        <taxon>Neoptera</taxon>
        <taxon>Endopterygota</taxon>
        <taxon>Diptera</taxon>
        <taxon>Nematocera</taxon>
        <taxon>Chironomoidea</taxon>
        <taxon>Chironomidae</taxon>
        <taxon>Chironominae</taxon>
        <taxon>Polypedilum</taxon>
        <taxon>Polypedilum</taxon>
    </lineage>
</organism>
<dbReference type="Proteomes" id="UP001107558">
    <property type="component" value="Chromosome 4"/>
</dbReference>
<keyword evidence="2" id="KW-1185">Reference proteome</keyword>
<comment type="caution">
    <text evidence="1">The sequence shown here is derived from an EMBL/GenBank/DDBJ whole genome shotgun (WGS) entry which is preliminary data.</text>
</comment>
<accession>A0A9J6BCZ2</accession>
<evidence type="ECO:0000313" key="2">
    <source>
        <dbReference type="Proteomes" id="UP001107558"/>
    </source>
</evidence>
<protein>
    <submittedName>
        <fullName evidence="1">Uncharacterized protein</fullName>
    </submittedName>
</protein>
<reference evidence="1" key="1">
    <citation type="submission" date="2021-03" db="EMBL/GenBank/DDBJ databases">
        <title>Chromosome level genome of the anhydrobiotic midge Polypedilum vanderplanki.</title>
        <authorList>
            <person name="Yoshida Y."/>
            <person name="Kikawada T."/>
            <person name="Gusev O."/>
        </authorList>
    </citation>
    <scope>NUCLEOTIDE SEQUENCE</scope>
    <source>
        <strain evidence="1">NIAS01</strain>
        <tissue evidence="1">Whole body or cell culture</tissue>
    </source>
</reference>
<sequence length="100" mass="11687">MPRNKKYAVKLNMTPKLKALNLMTKAKRRCLAFYYYCTLEILLPYSEDVIREQNEYDEIIKLLRSCSIEGDCLIPNDMVASIKSPVEVSIFELKIALFYL</sequence>
<dbReference type="AlphaFoldDB" id="A0A9J6BCZ2"/>